<dbReference type="Pfam" id="PF12625">
    <property type="entry name" value="Arabinose_bd"/>
    <property type="match status" value="1"/>
</dbReference>
<dbReference type="Pfam" id="PF12833">
    <property type="entry name" value="HTH_18"/>
    <property type="match status" value="1"/>
</dbReference>
<keyword evidence="1" id="KW-0805">Transcription regulation</keyword>
<dbReference type="RefSeq" id="WP_003584681.1">
    <property type="nucleotide sequence ID" value="NZ_JH719395.1"/>
</dbReference>
<dbReference type="AlphaFoldDB" id="J0WCC6"/>
<keyword evidence="2" id="KW-0238">DNA-binding</keyword>
<accession>J0WCC6</accession>
<keyword evidence="3" id="KW-0804">Transcription</keyword>
<feature type="domain" description="HTH araC/xylS-type" evidence="4">
    <location>
        <begin position="246"/>
        <end position="344"/>
    </location>
</feature>
<dbReference type="SMART" id="SM00342">
    <property type="entry name" value="HTH_ARAC"/>
    <property type="match status" value="1"/>
</dbReference>
<protein>
    <recommendedName>
        <fullName evidence="4">HTH araC/xylS-type domain-containing protein</fullName>
    </recommendedName>
</protein>
<dbReference type="Proteomes" id="UP000005732">
    <property type="component" value="Unassembled WGS sequence"/>
</dbReference>
<name>J0WCC6_RHILT</name>
<organism evidence="5 6">
    <name type="scientific">Rhizobium leguminosarum bv. trifolii WSM2297</name>
    <dbReference type="NCBI Taxonomy" id="754762"/>
    <lineage>
        <taxon>Bacteria</taxon>
        <taxon>Pseudomonadati</taxon>
        <taxon>Pseudomonadota</taxon>
        <taxon>Alphaproteobacteria</taxon>
        <taxon>Hyphomicrobiales</taxon>
        <taxon>Rhizobiaceae</taxon>
        <taxon>Rhizobium/Agrobacterium group</taxon>
        <taxon>Rhizobium</taxon>
    </lineage>
</organism>
<dbReference type="GO" id="GO:0000976">
    <property type="term" value="F:transcription cis-regulatory region binding"/>
    <property type="evidence" value="ECO:0007669"/>
    <property type="project" value="TreeGrafter"/>
</dbReference>
<dbReference type="GO" id="GO:0005829">
    <property type="term" value="C:cytosol"/>
    <property type="evidence" value="ECO:0007669"/>
    <property type="project" value="TreeGrafter"/>
</dbReference>
<dbReference type="InterPro" id="IPR032687">
    <property type="entry name" value="AraC-type_N"/>
</dbReference>
<evidence type="ECO:0000313" key="6">
    <source>
        <dbReference type="Proteomes" id="UP000005732"/>
    </source>
</evidence>
<dbReference type="Gene3D" id="1.10.10.60">
    <property type="entry name" value="Homeodomain-like"/>
    <property type="match status" value="1"/>
</dbReference>
<evidence type="ECO:0000256" key="1">
    <source>
        <dbReference type="ARBA" id="ARBA00023015"/>
    </source>
</evidence>
<dbReference type="InterPro" id="IPR009057">
    <property type="entry name" value="Homeodomain-like_sf"/>
</dbReference>
<dbReference type="PANTHER" id="PTHR47894:SF4">
    <property type="entry name" value="HTH-TYPE TRANSCRIPTIONAL REGULATOR GADX"/>
    <property type="match status" value="1"/>
</dbReference>
<evidence type="ECO:0000313" key="5">
    <source>
        <dbReference type="EMBL" id="EJC82858.1"/>
    </source>
</evidence>
<dbReference type="InterPro" id="IPR018060">
    <property type="entry name" value="HTH_AraC"/>
</dbReference>
<evidence type="ECO:0000256" key="3">
    <source>
        <dbReference type="ARBA" id="ARBA00023163"/>
    </source>
</evidence>
<dbReference type="SUPFAM" id="SSF46689">
    <property type="entry name" value="Homeodomain-like"/>
    <property type="match status" value="1"/>
</dbReference>
<proteinExistence type="predicted"/>
<gene>
    <name evidence="5" type="ORF">Rleg4DRAFT_4588</name>
</gene>
<dbReference type="PROSITE" id="PS01124">
    <property type="entry name" value="HTH_ARAC_FAMILY_2"/>
    <property type="match status" value="1"/>
</dbReference>
<dbReference type="EMBL" id="JH719395">
    <property type="protein sequence ID" value="EJC82858.1"/>
    <property type="molecule type" value="Genomic_DNA"/>
</dbReference>
<sequence length="351" mass="39171">MAAAFNFSRHPPAIAAIRASVLVPLVQELDKNHGKTDVLLACHGVLRSQLEDPYAFVPMARYIAIFQEAAEILHQPALGARLGMSFKPADIGPLGILFSASSTMRLAFQRLSRHVVALQGATSAGLLEEGDNLIWSYKLEDPRMWPRHQDAEYSIAASCQLVRSSFSASWRPVEVHFEHSAPRHKADLQKIFRAPIVFSQSGNRIVMTKADADRLYRNEHRDLTAILERHIGDLVTDKVDRDSLREQVLSIISIYLGHKPITVVAIASELNLSVRTLQRRLSDEGTSIRDLIRDYRSEIALLHLRAGATGYARLADTLGYADSTVFWRAFKRWTGAAPSQLDLADNAERLS</sequence>
<dbReference type="HOGENOM" id="CLU_047522_1_0_5"/>
<evidence type="ECO:0000259" key="4">
    <source>
        <dbReference type="PROSITE" id="PS01124"/>
    </source>
</evidence>
<reference evidence="5 6" key="1">
    <citation type="submission" date="2012-02" db="EMBL/GenBank/DDBJ databases">
        <title>Improved High-Quality Draft Sequence of Rhizobium leguminosarum bv. trifolii WSM2297.</title>
        <authorList>
            <consortium name="US DOE Joint Genome Institute"/>
            <person name="Lucas S."/>
            <person name="Han J."/>
            <person name="Lapidus A."/>
            <person name="Cheng J.-F."/>
            <person name="Goodwin L."/>
            <person name="Pitluck S."/>
            <person name="Peters L."/>
            <person name="Ovchinnikova G."/>
            <person name="Zhang X."/>
            <person name="Detter J.C."/>
            <person name="Han C."/>
            <person name="Tapia R."/>
            <person name="Land M."/>
            <person name="Hauser L."/>
            <person name="Kyrpides N."/>
            <person name="Ivanova N."/>
            <person name="Pagani I."/>
            <person name="Brau L."/>
            <person name="Yates R."/>
            <person name="O'Hara G."/>
            <person name="Rui T."/>
            <person name="Howieson J."/>
            <person name="Reeve W."/>
            <person name="Woyke T."/>
        </authorList>
    </citation>
    <scope>NUCLEOTIDE SEQUENCE [LARGE SCALE GENOMIC DNA]</scope>
    <source>
        <strain evidence="5 6">WSM2297</strain>
    </source>
</reference>
<dbReference type="GO" id="GO:0003700">
    <property type="term" value="F:DNA-binding transcription factor activity"/>
    <property type="evidence" value="ECO:0007669"/>
    <property type="project" value="InterPro"/>
</dbReference>
<dbReference type="OrthoDB" id="9805730at2"/>
<evidence type="ECO:0000256" key="2">
    <source>
        <dbReference type="ARBA" id="ARBA00023125"/>
    </source>
</evidence>
<dbReference type="PANTHER" id="PTHR47894">
    <property type="entry name" value="HTH-TYPE TRANSCRIPTIONAL REGULATOR GADX"/>
    <property type="match status" value="1"/>
</dbReference>